<gene>
    <name evidence="2" type="ORF">FJ693_04230</name>
</gene>
<dbReference type="AlphaFoldDB" id="A0A552WVG7"/>
<reference evidence="2 3" key="1">
    <citation type="submission" date="2019-07" db="EMBL/GenBank/DDBJ databases">
        <title>Georgenia wutianyii sp. nov. and Georgenia *** sp. nov. isolated from plateau pika (Ochotona curzoniae) in the Qinghai-Tibet plateau of China.</title>
        <authorList>
            <person name="Tian Z."/>
        </authorList>
    </citation>
    <scope>NUCLEOTIDE SEQUENCE [LARGE SCALE GENOMIC DNA]</scope>
    <source>
        <strain evidence="2 3">Z446</strain>
    </source>
</reference>
<evidence type="ECO:0000313" key="3">
    <source>
        <dbReference type="Proteomes" id="UP000318693"/>
    </source>
</evidence>
<feature type="region of interest" description="Disordered" evidence="1">
    <location>
        <begin position="1"/>
        <end position="59"/>
    </location>
</feature>
<comment type="caution">
    <text evidence="2">The sequence shown here is derived from an EMBL/GenBank/DDBJ whole genome shotgun (WGS) entry which is preliminary data.</text>
</comment>
<name>A0A552WVG7_9MICO</name>
<evidence type="ECO:0000256" key="1">
    <source>
        <dbReference type="SAM" id="MobiDB-lite"/>
    </source>
</evidence>
<organism evidence="2 3">
    <name type="scientific">Georgenia yuyongxinii</name>
    <dbReference type="NCBI Taxonomy" id="2589797"/>
    <lineage>
        <taxon>Bacteria</taxon>
        <taxon>Bacillati</taxon>
        <taxon>Actinomycetota</taxon>
        <taxon>Actinomycetes</taxon>
        <taxon>Micrococcales</taxon>
        <taxon>Bogoriellaceae</taxon>
        <taxon>Georgenia</taxon>
    </lineage>
</organism>
<feature type="compositionally biased region" description="Basic residues" evidence="1">
    <location>
        <begin position="43"/>
        <end position="53"/>
    </location>
</feature>
<proteinExistence type="predicted"/>
<keyword evidence="3" id="KW-1185">Reference proteome</keyword>
<protein>
    <submittedName>
        <fullName evidence="2">Uncharacterized protein</fullName>
    </submittedName>
</protein>
<dbReference type="Proteomes" id="UP000318693">
    <property type="component" value="Unassembled WGS sequence"/>
</dbReference>
<evidence type="ECO:0000313" key="2">
    <source>
        <dbReference type="EMBL" id="TRW46705.1"/>
    </source>
</evidence>
<accession>A0A552WVG7</accession>
<dbReference type="EMBL" id="VJXR01000007">
    <property type="protein sequence ID" value="TRW46705.1"/>
    <property type="molecule type" value="Genomic_DNA"/>
</dbReference>
<sequence length="59" mass="6182">MGGARGRRAGGPGVPLPRAGANRVRLEPHRLRRAAPARACRAAGRRPAGRRRLGPGPRG</sequence>